<dbReference type="GO" id="GO:0016757">
    <property type="term" value="F:glycosyltransferase activity"/>
    <property type="evidence" value="ECO:0007669"/>
    <property type="project" value="UniProtKB-KW"/>
</dbReference>
<dbReference type="PANTHER" id="PTHR45947">
    <property type="entry name" value="SULFOQUINOVOSYL TRANSFERASE SQD2"/>
    <property type="match status" value="1"/>
</dbReference>
<proteinExistence type="predicted"/>
<dbReference type="EMBL" id="FNEI01000012">
    <property type="protein sequence ID" value="SDJ54067.1"/>
    <property type="molecule type" value="Genomic_DNA"/>
</dbReference>
<dbReference type="SUPFAM" id="SSF53756">
    <property type="entry name" value="UDP-Glycosyltransferase/glycogen phosphorylase"/>
    <property type="match status" value="1"/>
</dbReference>
<dbReference type="Pfam" id="PF00534">
    <property type="entry name" value="Glycos_transf_1"/>
    <property type="match status" value="1"/>
</dbReference>
<dbReference type="RefSeq" id="WP_074590073.1">
    <property type="nucleotide sequence ID" value="NZ_FNEI01000012.1"/>
</dbReference>
<dbReference type="PANTHER" id="PTHR45947:SF3">
    <property type="entry name" value="SULFOQUINOVOSYL TRANSFERASE SQD2"/>
    <property type="match status" value="1"/>
</dbReference>
<dbReference type="InterPro" id="IPR050194">
    <property type="entry name" value="Glycosyltransferase_grp1"/>
</dbReference>
<gene>
    <name evidence="6" type="ORF">SAMN05216555_11224</name>
</gene>
<organism evidence="6 7">
    <name type="scientific">Arthrobacter cupressi</name>
    <dbReference type="NCBI Taxonomy" id="1045773"/>
    <lineage>
        <taxon>Bacteria</taxon>
        <taxon>Bacillati</taxon>
        <taxon>Actinomycetota</taxon>
        <taxon>Actinomycetes</taxon>
        <taxon>Micrococcales</taxon>
        <taxon>Micrococcaceae</taxon>
        <taxon>Arthrobacter</taxon>
    </lineage>
</organism>
<dbReference type="Gene3D" id="3.40.50.2000">
    <property type="entry name" value="Glycogen Phosphorylase B"/>
    <property type="match status" value="2"/>
</dbReference>
<keyword evidence="7" id="KW-1185">Reference proteome</keyword>
<evidence type="ECO:0000313" key="7">
    <source>
        <dbReference type="Proteomes" id="UP000182130"/>
    </source>
</evidence>
<evidence type="ECO:0000259" key="5">
    <source>
        <dbReference type="Pfam" id="PF13579"/>
    </source>
</evidence>
<evidence type="ECO:0000256" key="3">
    <source>
        <dbReference type="ARBA" id="ARBA00022679"/>
    </source>
</evidence>
<feature type="domain" description="Glycosyltransferase subfamily 4-like N-terminal" evidence="5">
    <location>
        <begin position="195"/>
        <end position="369"/>
    </location>
</feature>
<reference evidence="7" key="1">
    <citation type="submission" date="2016-10" db="EMBL/GenBank/DDBJ databases">
        <authorList>
            <person name="Varghese N."/>
            <person name="Submissions S."/>
        </authorList>
    </citation>
    <scope>NUCLEOTIDE SEQUENCE [LARGE SCALE GENOMIC DNA]</scope>
    <source>
        <strain evidence="7">CGMCC 1.10783</strain>
    </source>
</reference>
<evidence type="ECO:0000259" key="4">
    <source>
        <dbReference type="Pfam" id="PF00534"/>
    </source>
</evidence>
<keyword evidence="2" id="KW-0328">Glycosyltransferase</keyword>
<dbReference type="InterPro" id="IPR028098">
    <property type="entry name" value="Glyco_trans_4-like_N"/>
</dbReference>
<dbReference type="Proteomes" id="UP000182130">
    <property type="component" value="Unassembled WGS sequence"/>
</dbReference>
<dbReference type="OrthoDB" id="509705at2"/>
<evidence type="ECO:0000256" key="1">
    <source>
        <dbReference type="ARBA" id="ARBA00021292"/>
    </source>
</evidence>
<feature type="domain" description="Glycosyl transferase family 1" evidence="4">
    <location>
        <begin position="385"/>
        <end position="555"/>
    </location>
</feature>
<accession>A0A1G8UKQ2</accession>
<sequence length="581" mass="62972">MKELLNNLRLAARTAREHLADDPALLALQVSRRMPSSLVRGLSKAVTRAAGPGSSRGPVLLAGLMAGEDQDVVRRLEAARERGRLSAEHSRVMADVALVANRPDLADSFLRHSSGARRDRAVRARRFWYDGEPGSAVGILEGATSGAERRQGRRLAAELRLLEGWAPTLAPVPYEAHPRRVLHVLTNSLPHTASGYAQRSHSVLLAQKDAGWDTMAVTRVGYPVQVGKLAARHRDVVDGITYQRLLPPRLAPTIDGRLQQQAEALLDVALEFRPAVLHTTTHYVNALVTRAVAEALGIPWVYEVRGQLADTWASTRGPEAKQSQRYRLFQEREAEAMRSADLVVTLGAAMKGNIVSAGVPGEKVLVAPNAVGGGFLEEPRTAADARRQLSLDPESLHIGTVSSLVAYEGIDDLVAAFALLAPRHPQLKLLVVGDGVALPALREQVRTAGLEHRTVFTGRVPRDRAQLYHQALDVFLVPRKDLSVARDVTPLKPVEAMASARPVVASRLPALAEIVEDGVTGLLASAGDPEDLAARIADLLGSQDLREKLGAAGRKTVLETRTWRANHLRFVETTESLGWSI</sequence>
<protein>
    <recommendedName>
        <fullName evidence="1">D-inositol 3-phosphate glycosyltransferase</fullName>
    </recommendedName>
</protein>
<dbReference type="STRING" id="1045773.SAMN05216555_11224"/>
<evidence type="ECO:0000256" key="2">
    <source>
        <dbReference type="ARBA" id="ARBA00022676"/>
    </source>
</evidence>
<dbReference type="InterPro" id="IPR001296">
    <property type="entry name" value="Glyco_trans_1"/>
</dbReference>
<dbReference type="GO" id="GO:1901137">
    <property type="term" value="P:carbohydrate derivative biosynthetic process"/>
    <property type="evidence" value="ECO:0007669"/>
    <property type="project" value="UniProtKB-ARBA"/>
</dbReference>
<name>A0A1G8UKQ2_9MICC</name>
<keyword evidence="3 6" id="KW-0808">Transferase</keyword>
<dbReference type="Pfam" id="PF13579">
    <property type="entry name" value="Glyco_trans_4_4"/>
    <property type="match status" value="1"/>
</dbReference>
<evidence type="ECO:0000313" key="6">
    <source>
        <dbReference type="EMBL" id="SDJ54067.1"/>
    </source>
</evidence>
<dbReference type="AlphaFoldDB" id="A0A1G8UKQ2"/>
<dbReference type="CDD" id="cd03794">
    <property type="entry name" value="GT4_WbuB-like"/>
    <property type="match status" value="1"/>
</dbReference>